<reference evidence="3" key="1">
    <citation type="journal article" date="2014" name="Sci. Data">
        <title>Genomes of diverse isolates of the marine cyanobacterium Prochlorococcus.</title>
        <authorList>
            <person name="Biller S."/>
            <person name="Berube P."/>
            <person name="Thompson J."/>
            <person name="Kelly L."/>
            <person name="Roggensack S."/>
            <person name="Awad L."/>
            <person name="Roache-Johnson K."/>
            <person name="Ding H."/>
            <person name="Giovannoni S.J."/>
            <person name="Moore L.R."/>
            <person name="Chisholm S.W."/>
        </authorList>
    </citation>
    <scope>NUCLEOTIDE SEQUENCE [LARGE SCALE GENOMIC DNA]</scope>
    <source>
        <strain evidence="3">GP2</strain>
    </source>
</reference>
<protein>
    <recommendedName>
        <fullName evidence="4">DUF3611 domain-containing protein</fullName>
    </recommendedName>
</protein>
<feature type="transmembrane region" description="Helical" evidence="1">
    <location>
        <begin position="96"/>
        <end position="118"/>
    </location>
</feature>
<keyword evidence="1" id="KW-0472">Membrane</keyword>
<keyword evidence="1" id="KW-1133">Transmembrane helix</keyword>
<dbReference type="eggNOG" id="ENOG50335AM">
    <property type="taxonomic scope" value="Bacteria"/>
</dbReference>
<dbReference type="PANTHER" id="PTHR34548:SF2">
    <property type="entry name" value="PROTEIN TIC 21, CHLOROPLASTIC"/>
    <property type="match status" value="1"/>
</dbReference>
<evidence type="ECO:0000313" key="3">
    <source>
        <dbReference type="Proteomes" id="UP000030598"/>
    </source>
</evidence>
<dbReference type="RefSeq" id="WP_032524863.1">
    <property type="nucleotide sequence ID" value="NZ_CP138934.1"/>
</dbReference>
<name>A0A0A1Z755_PROMR</name>
<comment type="caution">
    <text evidence="2">The sequence shown here is derived from an EMBL/GenBank/DDBJ whole genome shotgun (WGS) entry which is preliminary data.</text>
</comment>
<evidence type="ECO:0008006" key="4">
    <source>
        <dbReference type="Google" id="ProtNLM"/>
    </source>
</evidence>
<evidence type="ECO:0000256" key="1">
    <source>
        <dbReference type="SAM" id="Phobius"/>
    </source>
</evidence>
<accession>A0A0A1Z755</accession>
<feature type="transmembrane region" description="Helical" evidence="1">
    <location>
        <begin position="148"/>
        <end position="172"/>
    </location>
</feature>
<feature type="transmembrane region" description="Helical" evidence="1">
    <location>
        <begin position="20"/>
        <end position="42"/>
    </location>
</feature>
<gene>
    <name evidence="2" type="ORF">EU91_1436</name>
</gene>
<dbReference type="OrthoDB" id="5766633at2"/>
<dbReference type="PANTHER" id="PTHR34548">
    <property type="entry name" value="PROTEIN TIC 21, CHLOROPLASTIC"/>
    <property type="match status" value="1"/>
</dbReference>
<evidence type="ECO:0000313" key="2">
    <source>
        <dbReference type="EMBL" id="KGF85335.1"/>
    </source>
</evidence>
<sequence length="177" mass="19413">MSDKIDFQSLSFGMRRIGWIRFWVQSILGVVVAAVLLFSNVVNNNEGQLGLSPGLSLTTISLILLLFSLWQGWLIVRTGRAIASNARPSRGQTTKLIKRGLVVDLLGILFGIIGYQALMGALFIQASSQTTGQLITATSDIPITGLEILSVLSNTQVIAAHYFGLCFSLWLLRRIYK</sequence>
<dbReference type="Proteomes" id="UP000030598">
    <property type="component" value="Unassembled WGS sequence"/>
</dbReference>
<dbReference type="AlphaFoldDB" id="A0A0A1Z755"/>
<dbReference type="EMBL" id="JNAH01000008">
    <property type="protein sequence ID" value="KGF85335.1"/>
    <property type="molecule type" value="Genomic_DNA"/>
</dbReference>
<feature type="transmembrane region" description="Helical" evidence="1">
    <location>
        <begin position="54"/>
        <end position="76"/>
    </location>
</feature>
<proteinExistence type="predicted"/>
<dbReference type="Pfam" id="PF12263">
    <property type="entry name" value="DUF3611"/>
    <property type="match status" value="1"/>
</dbReference>
<dbReference type="STRING" id="59925.EU91_1436"/>
<keyword evidence="1" id="KW-0812">Transmembrane</keyword>
<organism evidence="2 3">
    <name type="scientific">Prochlorococcus marinus str. GP2</name>
    <dbReference type="NCBI Taxonomy" id="59925"/>
    <lineage>
        <taxon>Bacteria</taxon>
        <taxon>Bacillati</taxon>
        <taxon>Cyanobacteriota</taxon>
        <taxon>Cyanophyceae</taxon>
        <taxon>Synechococcales</taxon>
        <taxon>Prochlorococcaceae</taxon>
        <taxon>Prochlorococcus</taxon>
    </lineage>
</organism>
<dbReference type="InterPro" id="IPR022051">
    <property type="entry name" value="DUF3611"/>
</dbReference>